<evidence type="ECO:0000313" key="1">
    <source>
        <dbReference type="EMBL" id="GAJ23792.1"/>
    </source>
</evidence>
<accession>X1VSN9</accession>
<gene>
    <name evidence="1" type="ORF">S12H4_57596</name>
</gene>
<comment type="caution">
    <text evidence="1">The sequence shown here is derived from an EMBL/GenBank/DDBJ whole genome shotgun (WGS) entry which is preliminary data.</text>
</comment>
<organism evidence="1">
    <name type="scientific">marine sediment metagenome</name>
    <dbReference type="NCBI Taxonomy" id="412755"/>
    <lineage>
        <taxon>unclassified sequences</taxon>
        <taxon>metagenomes</taxon>
        <taxon>ecological metagenomes</taxon>
    </lineage>
</organism>
<dbReference type="AlphaFoldDB" id="X1VSN9"/>
<proteinExistence type="predicted"/>
<sequence length="39" mass="4463">FDDLPGSYMFAAEVTDDCAVSSVYIEYWYGDSEKMKCIL</sequence>
<protein>
    <submittedName>
        <fullName evidence="1">Uncharacterized protein</fullName>
    </submittedName>
</protein>
<feature type="non-terminal residue" evidence="1">
    <location>
        <position position="1"/>
    </location>
</feature>
<name>X1VSN9_9ZZZZ</name>
<reference evidence="1" key="1">
    <citation type="journal article" date="2014" name="Front. Microbiol.">
        <title>High frequency of phylogenetically diverse reductive dehalogenase-homologous genes in deep subseafloor sedimentary metagenomes.</title>
        <authorList>
            <person name="Kawai M."/>
            <person name="Futagami T."/>
            <person name="Toyoda A."/>
            <person name="Takaki Y."/>
            <person name="Nishi S."/>
            <person name="Hori S."/>
            <person name="Arai W."/>
            <person name="Tsubouchi T."/>
            <person name="Morono Y."/>
            <person name="Uchiyama I."/>
            <person name="Ito T."/>
            <person name="Fujiyama A."/>
            <person name="Inagaki F."/>
            <person name="Takami H."/>
        </authorList>
    </citation>
    <scope>NUCLEOTIDE SEQUENCE</scope>
    <source>
        <strain evidence="1">Expedition CK06-06</strain>
    </source>
</reference>
<dbReference type="EMBL" id="BARW01037274">
    <property type="protein sequence ID" value="GAJ23792.1"/>
    <property type="molecule type" value="Genomic_DNA"/>
</dbReference>